<protein>
    <submittedName>
        <fullName evidence="1">Uncharacterized protein</fullName>
    </submittedName>
</protein>
<dbReference type="GeneID" id="77844532"/>
<keyword evidence="4" id="KW-1185">Reference proteome</keyword>
<dbReference type="Proteomes" id="UP000031546">
    <property type="component" value="Unassembled WGS sequence"/>
</dbReference>
<evidence type="ECO:0000313" key="1">
    <source>
        <dbReference type="EMBL" id="KIH71672.1"/>
    </source>
</evidence>
<dbReference type="OrthoDB" id="2390021at2"/>
<accession>A0A0C2E8P5</accession>
<reference evidence="4" key="2">
    <citation type="submission" date="2020-04" db="EMBL/GenBank/DDBJ databases">
        <title>Genome analysis and biological profiling of marine Cellulosimicrobium funkei MOSEL-ME6.</title>
        <authorList>
            <person name="Tanveer F."/>
            <person name="Xie Y."/>
            <person name="Shinwari Z.K."/>
        </authorList>
    </citation>
    <scope>NUCLEOTIDE SEQUENCE [LARGE SCALE GENOMIC DNA]</scope>
    <source>
        <strain evidence="4">MOSEL-ME25</strain>
    </source>
</reference>
<proteinExistence type="predicted"/>
<dbReference type="Proteomes" id="UP000527860">
    <property type="component" value="Unassembled WGS sequence"/>
</dbReference>
<evidence type="ECO:0000313" key="2">
    <source>
        <dbReference type="EMBL" id="MDB0579772.1"/>
    </source>
</evidence>
<dbReference type="AlphaFoldDB" id="A0A0C2E8P5"/>
<dbReference type="EMBL" id="JABEVU030000001">
    <property type="protein sequence ID" value="MDB0579772.1"/>
    <property type="molecule type" value="Genomic_DNA"/>
</dbReference>
<comment type="caution">
    <text evidence="1">The sequence shown here is derived from an EMBL/GenBank/DDBJ whole genome shotgun (WGS) entry which is preliminary data.</text>
</comment>
<gene>
    <name evidence="2" type="ORF">F7P68_0004450</name>
    <name evidence="1" type="ORF">SN16_03135</name>
</gene>
<reference evidence="2" key="3">
    <citation type="submission" date="2020-04" db="EMBL/GenBank/DDBJ databases">
        <authorList>
            <person name="Tanveer F."/>
            <person name="Xie Y."/>
            <person name="Shinwari Z.K."/>
        </authorList>
    </citation>
    <scope>NUCLEOTIDE SEQUENCE</scope>
    <source>
        <strain evidence="2">MOSEL-ME25</strain>
    </source>
</reference>
<reference evidence="1 3" key="1">
    <citation type="submission" date="2015-01" db="EMBL/GenBank/DDBJ databases">
        <title>Genome sequences of high lactate-tolerant strain Salinicoccus roseus W12 with industrial interest.</title>
        <authorList>
            <person name="Wang H."/>
            <person name="Yu B."/>
        </authorList>
    </citation>
    <scope>NUCLEOTIDE SEQUENCE [LARGE SCALE GENOMIC DNA]</scope>
    <source>
        <strain evidence="1 3">W12</strain>
    </source>
</reference>
<dbReference type="EMBL" id="JXII01000002">
    <property type="protein sequence ID" value="KIH71672.1"/>
    <property type="molecule type" value="Genomic_DNA"/>
</dbReference>
<sequence length="85" mass="9931">MIFANGDCYITYQQPDPIDSTKRVELEKAFEEGEHVYLNSMITTEHTLTFYYSPIKVMEEQNTIEPGDIIIEEVREFLTGMEFSI</sequence>
<organism evidence="1 3">
    <name type="scientific">Salinicoccus roseus</name>
    <dbReference type="NCBI Taxonomy" id="45670"/>
    <lineage>
        <taxon>Bacteria</taxon>
        <taxon>Bacillati</taxon>
        <taxon>Bacillota</taxon>
        <taxon>Bacilli</taxon>
        <taxon>Bacillales</taxon>
        <taxon>Staphylococcaceae</taxon>
        <taxon>Salinicoccus</taxon>
    </lineage>
</organism>
<dbReference type="RefSeq" id="WP_040105132.1">
    <property type="nucleotide sequence ID" value="NZ_CANMYM010000003.1"/>
</dbReference>
<evidence type="ECO:0000313" key="4">
    <source>
        <dbReference type="Proteomes" id="UP000527860"/>
    </source>
</evidence>
<dbReference type="STRING" id="45670.SN16_03135"/>
<reference evidence="2 4" key="4">
    <citation type="submission" date="2022-12" db="EMBL/GenBank/DDBJ databases">
        <title>Genome analysis and biological profiling of marine Salinicoccus roseus MOSEL-ME25.</title>
        <authorList>
            <person name="Mirza F.T."/>
            <person name="Xie Y."/>
            <person name="Shinwari Z.K."/>
        </authorList>
    </citation>
    <scope>NUCLEOTIDE SEQUENCE [LARGE SCALE GENOMIC DNA]</scope>
    <source>
        <strain evidence="2 4">MOSEL-ME25</strain>
    </source>
</reference>
<name>A0A0C2E8P5_9STAP</name>
<evidence type="ECO:0000313" key="3">
    <source>
        <dbReference type="Proteomes" id="UP000031546"/>
    </source>
</evidence>